<evidence type="ECO:0000256" key="1">
    <source>
        <dbReference type="SAM" id="SignalP"/>
    </source>
</evidence>
<keyword evidence="3" id="KW-1185">Reference proteome</keyword>
<evidence type="ECO:0000313" key="2">
    <source>
        <dbReference type="EMBL" id="OQD80122.1"/>
    </source>
</evidence>
<comment type="caution">
    <text evidence="2">The sequence shown here is derived from an EMBL/GenBank/DDBJ whole genome shotgun (WGS) entry which is preliminary data.</text>
</comment>
<accession>A0A1V6PTT9</accession>
<gene>
    <name evidence="2" type="ORF">PENANT_c039G00950</name>
</gene>
<name>A0A1V6PTT9_9EURO</name>
<dbReference type="Proteomes" id="UP000191672">
    <property type="component" value="Unassembled WGS sequence"/>
</dbReference>
<proteinExistence type="predicted"/>
<reference evidence="3" key="1">
    <citation type="journal article" date="2017" name="Nat. Microbiol.">
        <title>Global analysis of biosynthetic gene clusters reveals vast potential of secondary metabolite production in Penicillium species.</title>
        <authorList>
            <person name="Nielsen J.C."/>
            <person name="Grijseels S."/>
            <person name="Prigent S."/>
            <person name="Ji B."/>
            <person name="Dainat J."/>
            <person name="Nielsen K.F."/>
            <person name="Frisvad J.C."/>
            <person name="Workman M."/>
            <person name="Nielsen J."/>
        </authorList>
    </citation>
    <scope>NUCLEOTIDE SEQUENCE [LARGE SCALE GENOMIC DNA]</scope>
    <source>
        <strain evidence="3">IBT 31811</strain>
    </source>
</reference>
<feature type="signal peptide" evidence="1">
    <location>
        <begin position="1"/>
        <end position="20"/>
    </location>
</feature>
<sequence length="147" mass="15150">MKGLLALLGLLAATTSPATAAAISFHNAALTQTNRNCDGSVIDPQLTKTFGTVELTRAGNQLVAVAVLLGGTPNKAYNVRLIQIKNGADVDCGKCDSGGGTLTTNNRGIGSTYVRQAVAPGVTAAWVDLNQKDNCDNFYTIAPLSIA</sequence>
<organism evidence="2 3">
    <name type="scientific">Penicillium antarcticum</name>
    <dbReference type="NCBI Taxonomy" id="416450"/>
    <lineage>
        <taxon>Eukaryota</taxon>
        <taxon>Fungi</taxon>
        <taxon>Dikarya</taxon>
        <taxon>Ascomycota</taxon>
        <taxon>Pezizomycotina</taxon>
        <taxon>Eurotiomycetes</taxon>
        <taxon>Eurotiomycetidae</taxon>
        <taxon>Eurotiales</taxon>
        <taxon>Aspergillaceae</taxon>
        <taxon>Penicillium</taxon>
    </lineage>
</organism>
<dbReference type="OrthoDB" id="4358404at2759"/>
<dbReference type="EMBL" id="MDYN01000039">
    <property type="protein sequence ID" value="OQD80122.1"/>
    <property type="molecule type" value="Genomic_DNA"/>
</dbReference>
<dbReference type="AlphaFoldDB" id="A0A1V6PTT9"/>
<feature type="chain" id="PRO_5013048345" evidence="1">
    <location>
        <begin position="21"/>
        <end position="147"/>
    </location>
</feature>
<evidence type="ECO:0000313" key="3">
    <source>
        <dbReference type="Proteomes" id="UP000191672"/>
    </source>
</evidence>
<keyword evidence="1" id="KW-0732">Signal</keyword>
<protein>
    <submittedName>
        <fullName evidence="2">Uncharacterized protein</fullName>
    </submittedName>
</protein>